<dbReference type="VEuPathDB" id="FungiDB:M_BR32_EuGene_00037421"/>
<evidence type="ECO:0000313" key="1">
    <source>
        <dbReference type="EMBL" id="QBZ60872.1"/>
    </source>
</evidence>
<proteinExistence type="predicted"/>
<name>A0A4P7NG49_PYROR</name>
<dbReference type="AlphaFoldDB" id="A0A4P7NG49"/>
<organism evidence="1 2">
    <name type="scientific">Pyricularia oryzae</name>
    <name type="common">Rice blast fungus</name>
    <name type="synonym">Magnaporthe oryzae</name>
    <dbReference type="NCBI Taxonomy" id="318829"/>
    <lineage>
        <taxon>Eukaryota</taxon>
        <taxon>Fungi</taxon>
        <taxon>Dikarya</taxon>
        <taxon>Ascomycota</taxon>
        <taxon>Pezizomycotina</taxon>
        <taxon>Sordariomycetes</taxon>
        <taxon>Sordariomycetidae</taxon>
        <taxon>Magnaporthales</taxon>
        <taxon>Pyriculariaceae</taxon>
        <taxon>Pyricularia</taxon>
    </lineage>
</organism>
<evidence type="ECO:0000313" key="2">
    <source>
        <dbReference type="Proteomes" id="UP000294847"/>
    </source>
</evidence>
<sequence>MTTIIDIIGVVSGVVGIIQFAQDAFPQKQKPGSSVRIAVGLDASGGLDNAGGNVPGVALFNEVGGFLGQSQKNGQVQDGNFADLTVTQSSGQQATYGLFQAGHDAVCIAYTTITWPDGNQYALTGDWGEACGGSWYYSNIYVQSSGYKPKCMWIDADGNQPQTGFQVHFPEFRSDSSTMPAGKDVKTLCNSKAPFQYFTTAGPQTIDYWNADGKTTSQSTVPSKRDVGSQINRRAAAAARPSAIVITNGTDHSVKELCGSKTSSGPDLFNLIERSFCRMSDKTIFPQCDATVKDNCFNVDSTQLIVGGKAARSPYEVVWDWKTAGKTFTSKVATSAKIAAREPYAKPQEYNNIIDWSVAGKVDIEPVKST</sequence>
<dbReference type="Proteomes" id="UP000294847">
    <property type="component" value="Chromosome 4"/>
</dbReference>
<reference evidence="1 2" key="1">
    <citation type="journal article" date="2019" name="Mol. Biol. Evol.">
        <title>Blast fungal genomes show frequent chromosomal changes, gene gains and losses, and effector gene turnover.</title>
        <authorList>
            <person name="Gomez Luciano L.B."/>
            <person name="Jason Tsai I."/>
            <person name="Chuma I."/>
            <person name="Tosa Y."/>
            <person name="Chen Y.H."/>
            <person name="Li J.Y."/>
            <person name="Li M.Y."/>
            <person name="Jade Lu M.Y."/>
            <person name="Nakayashiki H."/>
            <person name="Li W.H."/>
        </authorList>
    </citation>
    <scope>NUCLEOTIDE SEQUENCE [LARGE SCALE GENOMIC DNA]</scope>
    <source>
        <strain evidence="1">MZ5-1-6</strain>
    </source>
</reference>
<dbReference type="EMBL" id="CP034207">
    <property type="protein sequence ID" value="QBZ60872.1"/>
    <property type="molecule type" value="Genomic_DNA"/>
</dbReference>
<accession>A0A4P7NG49</accession>
<gene>
    <name evidence="1" type="ORF">PoMZ_07816</name>
</gene>
<protein>
    <submittedName>
        <fullName evidence="1">Uncharacterized protein</fullName>
    </submittedName>
</protein>